<evidence type="ECO:0000256" key="4">
    <source>
        <dbReference type="ARBA" id="ARBA00022989"/>
    </source>
</evidence>
<dbReference type="PANTHER" id="PTHR30250:SF26">
    <property type="entry name" value="PSMA PROTEIN"/>
    <property type="match status" value="1"/>
</dbReference>
<evidence type="ECO:0000256" key="5">
    <source>
        <dbReference type="ARBA" id="ARBA00023136"/>
    </source>
</evidence>
<evidence type="ECO:0000256" key="6">
    <source>
        <dbReference type="SAM" id="Phobius"/>
    </source>
</evidence>
<feature type="transmembrane region" description="Helical" evidence="6">
    <location>
        <begin position="188"/>
        <end position="209"/>
    </location>
</feature>
<feature type="transmembrane region" description="Helical" evidence="6">
    <location>
        <begin position="467"/>
        <end position="487"/>
    </location>
</feature>
<evidence type="ECO:0000256" key="3">
    <source>
        <dbReference type="ARBA" id="ARBA00022692"/>
    </source>
</evidence>
<feature type="transmembrane region" description="Helical" evidence="6">
    <location>
        <begin position="127"/>
        <end position="147"/>
    </location>
</feature>
<feature type="transmembrane region" description="Helical" evidence="6">
    <location>
        <begin position="159"/>
        <end position="182"/>
    </location>
</feature>
<feature type="transmembrane region" description="Helical" evidence="6">
    <location>
        <begin position="27"/>
        <end position="45"/>
    </location>
</feature>
<dbReference type="Pfam" id="PF13440">
    <property type="entry name" value="Polysacc_synt_3"/>
    <property type="match status" value="1"/>
</dbReference>
<protein>
    <submittedName>
        <fullName evidence="7">Lipopolysaccharide biosynthesis protein</fullName>
    </submittedName>
</protein>
<gene>
    <name evidence="7" type="ORF">HY076_08225</name>
</gene>
<dbReference type="EMBL" id="JACQAY010000270">
    <property type="protein sequence ID" value="MBI3540243.1"/>
    <property type="molecule type" value="Genomic_DNA"/>
</dbReference>
<organism evidence="7 8">
    <name type="scientific">Eiseniibacteriota bacterium</name>
    <dbReference type="NCBI Taxonomy" id="2212470"/>
    <lineage>
        <taxon>Bacteria</taxon>
        <taxon>Candidatus Eiseniibacteriota</taxon>
    </lineage>
</organism>
<evidence type="ECO:0000313" key="7">
    <source>
        <dbReference type="EMBL" id="MBI3540243.1"/>
    </source>
</evidence>
<keyword evidence="3 6" id="KW-0812">Transmembrane</keyword>
<dbReference type="AlphaFoldDB" id="A0A9D6LBS6"/>
<keyword evidence="5 6" id="KW-0472">Membrane</keyword>
<sequence length="529" mass="57013">MSHPTAGRGEIARSVTRGAFYLGIEKGAALVSGIVYFALLLRWLGPTKYGIITLALSFVGLATVATGNFEVYLERYATEHETHGRMRTLRRAHHLTLALKLGLGLIATAVLLALAPALARSYGTPELMRLLPLLALIVVCDGLSTTGRAMLYGFQRFRWIGVIGVIFHVAKTIMVGALWWTRRGLPELALGLAVLTALQGVVLTAIPMWMMRRARDDRTAPADERGLVRSVMSYCMPLLGARVAFLSGQNLSKVVLGKLFDTTLLGYFSFAFQTVERFVELAFTLPSALLPPLTQLVARGERERLRAVFDRTFGLVQTVAAAVAFTLFVFAPELTRWVGSPLFTPAVPLLRILALVPFARTAQQPLTMLFQALRLPGIVFALALVKFAFEFGCYFTLVPWLGLAGAGWANLIGAVAAFAAAQLALRTVLAGGAAERARTTLRTLALLAPFLGAGLLLDLALRPVPAFAAKLVLVPAALVLAFAFGLVTRADLETAAALPLSAAWMRRARDAAVAAGDRLARVVAVRRAL</sequence>
<feature type="transmembrane region" description="Helical" evidence="6">
    <location>
        <begin position="441"/>
        <end position="461"/>
    </location>
</feature>
<evidence type="ECO:0000256" key="1">
    <source>
        <dbReference type="ARBA" id="ARBA00004651"/>
    </source>
</evidence>
<dbReference type="Proteomes" id="UP000807850">
    <property type="component" value="Unassembled WGS sequence"/>
</dbReference>
<keyword evidence="2" id="KW-1003">Cell membrane</keyword>
<feature type="transmembrane region" description="Helical" evidence="6">
    <location>
        <begin position="378"/>
        <end position="402"/>
    </location>
</feature>
<feature type="transmembrane region" description="Helical" evidence="6">
    <location>
        <begin position="94"/>
        <end position="115"/>
    </location>
</feature>
<proteinExistence type="predicted"/>
<dbReference type="GO" id="GO:0005886">
    <property type="term" value="C:plasma membrane"/>
    <property type="evidence" value="ECO:0007669"/>
    <property type="project" value="UniProtKB-SubCell"/>
</dbReference>
<feature type="transmembrane region" description="Helical" evidence="6">
    <location>
        <begin position="408"/>
        <end position="429"/>
    </location>
</feature>
<comment type="caution">
    <text evidence="7">The sequence shown here is derived from an EMBL/GenBank/DDBJ whole genome shotgun (WGS) entry which is preliminary data.</text>
</comment>
<dbReference type="InterPro" id="IPR050833">
    <property type="entry name" value="Poly_Biosynth_Transport"/>
</dbReference>
<evidence type="ECO:0000313" key="8">
    <source>
        <dbReference type="Proteomes" id="UP000807850"/>
    </source>
</evidence>
<comment type="subcellular location">
    <subcellularLocation>
        <location evidence="1">Cell membrane</location>
        <topology evidence="1">Multi-pass membrane protein</topology>
    </subcellularLocation>
</comment>
<name>A0A9D6LBS6_UNCEI</name>
<feature type="transmembrane region" description="Helical" evidence="6">
    <location>
        <begin position="337"/>
        <end position="358"/>
    </location>
</feature>
<evidence type="ECO:0000256" key="2">
    <source>
        <dbReference type="ARBA" id="ARBA00022475"/>
    </source>
</evidence>
<feature type="transmembrane region" description="Helical" evidence="6">
    <location>
        <begin position="51"/>
        <end position="73"/>
    </location>
</feature>
<reference evidence="7" key="1">
    <citation type="submission" date="2020-07" db="EMBL/GenBank/DDBJ databases">
        <title>Huge and variable diversity of episymbiotic CPR bacteria and DPANN archaea in groundwater ecosystems.</title>
        <authorList>
            <person name="He C.Y."/>
            <person name="Keren R."/>
            <person name="Whittaker M."/>
            <person name="Farag I.F."/>
            <person name="Doudna J."/>
            <person name="Cate J.H.D."/>
            <person name="Banfield J.F."/>
        </authorList>
    </citation>
    <scope>NUCLEOTIDE SEQUENCE</scope>
    <source>
        <strain evidence="7">NC_groundwater_928_Pr1_S-0.2um_72_17</strain>
    </source>
</reference>
<accession>A0A9D6LBS6</accession>
<keyword evidence="4 6" id="KW-1133">Transmembrane helix</keyword>
<dbReference type="PANTHER" id="PTHR30250">
    <property type="entry name" value="PST FAMILY PREDICTED COLANIC ACID TRANSPORTER"/>
    <property type="match status" value="1"/>
</dbReference>
<feature type="transmembrane region" description="Helical" evidence="6">
    <location>
        <begin position="312"/>
        <end position="331"/>
    </location>
</feature>